<feature type="compositionally biased region" description="Polar residues" evidence="1">
    <location>
        <begin position="81"/>
        <end position="104"/>
    </location>
</feature>
<feature type="compositionally biased region" description="Low complexity" evidence="1">
    <location>
        <begin position="105"/>
        <end position="134"/>
    </location>
</feature>
<evidence type="ECO:0000313" key="2">
    <source>
        <dbReference type="EMBL" id="KAG1308322.1"/>
    </source>
</evidence>
<evidence type="ECO:0000313" key="3">
    <source>
        <dbReference type="Proteomes" id="UP000716291"/>
    </source>
</evidence>
<sequence>MIFRVPAHQVSDKQKKLMRDILLENIICFETMDNIKYRMKRLFFDLENYKKSKKNQCLDNSPNAGAATTAATSDSPVATTNSAATQDPITTTNPAISITTSDANPSPTSTTQTLAPTTTAPQTTKTAGKTSLKL</sequence>
<feature type="region of interest" description="Disordered" evidence="1">
    <location>
        <begin position="54"/>
        <end position="134"/>
    </location>
</feature>
<gene>
    <name evidence="2" type="ORF">G6F64_006137</name>
</gene>
<protein>
    <submittedName>
        <fullName evidence="2">Uncharacterized protein</fullName>
    </submittedName>
</protein>
<dbReference type="AlphaFoldDB" id="A0A9P7BSQ3"/>
<dbReference type="EMBL" id="JAANQT010000796">
    <property type="protein sequence ID" value="KAG1308322.1"/>
    <property type="molecule type" value="Genomic_DNA"/>
</dbReference>
<accession>A0A9P7BSQ3</accession>
<comment type="caution">
    <text evidence="2">The sequence shown here is derived from an EMBL/GenBank/DDBJ whole genome shotgun (WGS) entry which is preliminary data.</text>
</comment>
<evidence type="ECO:0000256" key="1">
    <source>
        <dbReference type="SAM" id="MobiDB-lite"/>
    </source>
</evidence>
<keyword evidence="3" id="KW-1185">Reference proteome</keyword>
<dbReference type="Proteomes" id="UP000716291">
    <property type="component" value="Unassembled WGS sequence"/>
</dbReference>
<reference evidence="2" key="1">
    <citation type="journal article" date="2020" name="Microb. Genom.">
        <title>Genetic diversity of clinical and environmental Mucorales isolates obtained from an investigation of mucormycosis cases among solid organ transplant recipients.</title>
        <authorList>
            <person name="Nguyen M.H."/>
            <person name="Kaul D."/>
            <person name="Muto C."/>
            <person name="Cheng S.J."/>
            <person name="Richter R.A."/>
            <person name="Bruno V.M."/>
            <person name="Liu G."/>
            <person name="Beyhan S."/>
            <person name="Sundermann A.J."/>
            <person name="Mounaud S."/>
            <person name="Pasculle A.W."/>
            <person name="Nierman W.C."/>
            <person name="Driscoll E."/>
            <person name="Cumbie R."/>
            <person name="Clancy C.J."/>
            <person name="Dupont C.L."/>
        </authorList>
    </citation>
    <scope>NUCLEOTIDE SEQUENCE</scope>
    <source>
        <strain evidence="2">GL11</strain>
    </source>
</reference>
<proteinExistence type="predicted"/>
<feature type="compositionally biased region" description="Low complexity" evidence="1">
    <location>
        <begin position="64"/>
        <end position="80"/>
    </location>
</feature>
<dbReference type="OrthoDB" id="10356100at2759"/>
<name>A0A9P7BSQ3_RHIOR</name>
<organism evidence="2 3">
    <name type="scientific">Rhizopus oryzae</name>
    <name type="common">Mucormycosis agent</name>
    <name type="synonym">Rhizopus arrhizus var. delemar</name>
    <dbReference type="NCBI Taxonomy" id="64495"/>
    <lineage>
        <taxon>Eukaryota</taxon>
        <taxon>Fungi</taxon>
        <taxon>Fungi incertae sedis</taxon>
        <taxon>Mucoromycota</taxon>
        <taxon>Mucoromycotina</taxon>
        <taxon>Mucoromycetes</taxon>
        <taxon>Mucorales</taxon>
        <taxon>Mucorineae</taxon>
        <taxon>Rhizopodaceae</taxon>
        <taxon>Rhizopus</taxon>
    </lineage>
</organism>